<evidence type="ECO:0000313" key="2">
    <source>
        <dbReference type="EMBL" id="ELQ39802.1"/>
    </source>
</evidence>
<reference evidence="2" key="1">
    <citation type="journal article" date="2012" name="PLoS Genet.">
        <title>Comparative analysis of the genomes of two field isolates of the rice blast fungus Magnaporthe oryzae.</title>
        <authorList>
            <person name="Xue M."/>
            <person name="Yang J."/>
            <person name="Li Z."/>
            <person name="Hu S."/>
            <person name="Yao N."/>
            <person name="Dean R.A."/>
            <person name="Zhao W."/>
            <person name="Shen M."/>
            <person name="Zhang H."/>
            <person name="Li C."/>
            <person name="Liu L."/>
            <person name="Cao L."/>
            <person name="Xu X."/>
            <person name="Xing Y."/>
            <person name="Hsiang T."/>
            <person name="Zhang Z."/>
            <person name="Xu J.R."/>
            <person name="Peng Y.L."/>
        </authorList>
    </citation>
    <scope>NUCLEOTIDE SEQUENCE</scope>
    <source>
        <strain evidence="2">Y34</strain>
    </source>
</reference>
<sequence>MSLSAAFVVIFAQEIVAALESLITPTVTRKCGFMIEGQLYVRQPVEVVQRRDGFSQRIHDLLVFFVNKPP</sequence>
<gene>
    <name evidence="2" type="ORF">OOU_Y34scaffold00481g3</name>
</gene>
<proteinExistence type="predicted"/>
<dbReference type="AlphaFoldDB" id="A0AA97PM98"/>
<accession>A0AA97PM98</accession>
<name>A0AA97PM98_PYRO3</name>
<evidence type="ECO:0008006" key="3">
    <source>
        <dbReference type="Google" id="ProtNLM"/>
    </source>
</evidence>
<dbReference type="EMBL" id="JH793442">
    <property type="protein sequence ID" value="ELQ39802.1"/>
    <property type="molecule type" value="Genomic_DNA"/>
</dbReference>
<evidence type="ECO:0000256" key="1">
    <source>
        <dbReference type="SAM" id="SignalP"/>
    </source>
</evidence>
<dbReference type="Proteomes" id="UP000011086">
    <property type="component" value="Unassembled WGS sequence"/>
</dbReference>
<feature type="chain" id="PRO_5041654562" description="Secreted protein" evidence="1">
    <location>
        <begin position="19"/>
        <end position="70"/>
    </location>
</feature>
<keyword evidence="1" id="KW-0732">Signal</keyword>
<organism evidence="2">
    <name type="scientific">Pyricularia oryzae (strain Y34)</name>
    <name type="common">Rice blast fungus</name>
    <name type="synonym">Magnaporthe oryzae</name>
    <dbReference type="NCBI Taxonomy" id="1143189"/>
    <lineage>
        <taxon>Eukaryota</taxon>
        <taxon>Fungi</taxon>
        <taxon>Dikarya</taxon>
        <taxon>Ascomycota</taxon>
        <taxon>Pezizomycotina</taxon>
        <taxon>Sordariomycetes</taxon>
        <taxon>Sordariomycetidae</taxon>
        <taxon>Magnaporthales</taxon>
        <taxon>Pyriculariaceae</taxon>
        <taxon>Pyricularia</taxon>
    </lineage>
</organism>
<feature type="signal peptide" evidence="1">
    <location>
        <begin position="1"/>
        <end position="18"/>
    </location>
</feature>
<protein>
    <recommendedName>
        <fullName evidence="3">Secreted protein</fullName>
    </recommendedName>
</protein>